<protein>
    <submittedName>
        <fullName evidence="1">Uncharacterized protein</fullName>
    </submittedName>
</protein>
<gene>
    <name evidence="1" type="ORF">PSON_ATCC_30995.1.T0830088</name>
</gene>
<accession>A0A8S1PPY4</accession>
<comment type="caution">
    <text evidence="1">The sequence shown here is derived from an EMBL/GenBank/DDBJ whole genome shotgun (WGS) entry which is preliminary data.</text>
</comment>
<reference evidence="1" key="1">
    <citation type="submission" date="2021-01" db="EMBL/GenBank/DDBJ databases">
        <authorList>
            <consortium name="Genoscope - CEA"/>
            <person name="William W."/>
        </authorList>
    </citation>
    <scope>NUCLEOTIDE SEQUENCE</scope>
</reference>
<organism evidence="1 2">
    <name type="scientific">Paramecium sonneborni</name>
    <dbReference type="NCBI Taxonomy" id="65129"/>
    <lineage>
        <taxon>Eukaryota</taxon>
        <taxon>Sar</taxon>
        <taxon>Alveolata</taxon>
        <taxon>Ciliophora</taxon>
        <taxon>Intramacronucleata</taxon>
        <taxon>Oligohymenophorea</taxon>
        <taxon>Peniculida</taxon>
        <taxon>Parameciidae</taxon>
        <taxon>Paramecium</taxon>
    </lineage>
</organism>
<dbReference type="AlphaFoldDB" id="A0A8S1PPY4"/>
<sequence>MIIVKLSKIDKQQKNKVVQCYELVYGYGVNLEEAKSYHKKLALKGNFAYNLKYKLNQKNKNLNQGDDTCMINFGKQENYLFAHQYLIQIMIQNSYFTQIYFYLRYLQECGFRVQEDQSKVIHYYFKGSKLKSSFCMTELGILFWCY</sequence>
<evidence type="ECO:0000313" key="2">
    <source>
        <dbReference type="Proteomes" id="UP000692954"/>
    </source>
</evidence>
<dbReference type="EMBL" id="CAJJDN010000083">
    <property type="protein sequence ID" value="CAD8104924.1"/>
    <property type="molecule type" value="Genomic_DNA"/>
</dbReference>
<keyword evidence="2" id="KW-1185">Reference proteome</keyword>
<proteinExistence type="predicted"/>
<name>A0A8S1PPY4_9CILI</name>
<evidence type="ECO:0000313" key="1">
    <source>
        <dbReference type="EMBL" id="CAD8104924.1"/>
    </source>
</evidence>
<dbReference type="Proteomes" id="UP000692954">
    <property type="component" value="Unassembled WGS sequence"/>
</dbReference>